<keyword evidence="2" id="KW-1133">Transmembrane helix</keyword>
<organism evidence="3 4">
    <name type="scientific">Filobacillus milosensis</name>
    <dbReference type="NCBI Taxonomy" id="94137"/>
    <lineage>
        <taxon>Bacteria</taxon>
        <taxon>Bacillati</taxon>
        <taxon>Bacillota</taxon>
        <taxon>Bacilli</taxon>
        <taxon>Bacillales</taxon>
        <taxon>Bacillaceae</taxon>
        <taxon>Filobacillus</taxon>
    </lineage>
</organism>
<feature type="transmembrane region" description="Helical" evidence="2">
    <location>
        <begin position="7"/>
        <end position="25"/>
    </location>
</feature>
<evidence type="ECO:0000313" key="4">
    <source>
        <dbReference type="Proteomes" id="UP000297975"/>
    </source>
</evidence>
<keyword evidence="4" id="KW-1185">Reference proteome</keyword>
<reference evidence="3 4" key="1">
    <citation type="submission" date="2019-03" db="EMBL/GenBank/DDBJ databases">
        <authorList>
            <person name="He R.-H."/>
        </authorList>
    </citation>
    <scope>NUCLEOTIDE SEQUENCE [LARGE SCALE GENOMIC DNA]</scope>
    <source>
        <strain evidence="4">SH 714</strain>
    </source>
</reference>
<dbReference type="InterPro" id="IPR048110">
    <property type="entry name" value="SA1362/YqhP-like"/>
</dbReference>
<feature type="transmembrane region" description="Helical" evidence="2">
    <location>
        <begin position="31"/>
        <end position="53"/>
    </location>
</feature>
<gene>
    <name evidence="3" type="ORF">E3U55_03165</name>
</gene>
<accession>A0A4Y8ISR6</accession>
<dbReference type="OrthoDB" id="2974227at2"/>
<keyword evidence="2" id="KW-0812">Transmembrane</keyword>
<name>A0A4Y8ISR6_9BACI</name>
<dbReference type="RefSeq" id="WP_134338888.1">
    <property type="nucleotide sequence ID" value="NZ_SOPW01000003.1"/>
</dbReference>
<proteinExistence type="predicted"/>
<comment type="caution">
    <text evidence="3">The sequence shown here is derived from an EMBL/GenBank/DDBJ whole genome shotgun (WGS) entry which is preliminary data.</text>
</comment>
<feature type="region of interest" description="Disordered" evidence="1">
    <location>
        <begin position="64"/>
        <end position="110"/>
    </location>
</feature>
<dbReference type="AlphaFoldDB" id="A0A4Y8ISR6"/>
<dbReference type="Proteomes" id="UP000297975">
    <property type="component" value="Unassembled WGS sequence"/>
</dbReference>
<keyword evidence="2" id="KW-0472">Membrane</keyword>
<protein>
    <submittedName>
        <fullName evidence="3">Uncharacterized protein</fullName>
    </submittedName>
</protein>
<evidence type="ECO:0000313" key="3">
    <source>
        <dbReference type="EMBL" id="TFB23827.1"/>
    </source>
</evidence>
<feature type="compositionally biased region" description="Polar residues" evidence="1">
    <location>
        <begin position="78"/>
        <end position="91"/>
    </location>
</feature>
<feature type="compositionally biased region" description="Basic residues" evidence="1">
    <location>
        <begin position="67"/>
        <end position="77"/>
    </location>
</feature>
<sequence length="110" mass="12749">MNNKAKYFVYAILGLASLGLFYNLFFDTVDFFKGTLMMIGFAVVFGLLIYYFFIGRHRSGQDSNYRKAVKQSRKKYGKNTNSRFTNSNKPSKLQRQKKPSHLTVIKGNKK</sequence>
<dbReference type="EMBL" id="SOPW01000003">
    <property type="protein sequence ID" value="TFB23827.1"/>
    <property type="molecule type" value="Genomic_DNA"/>
</dbReference>
<evidence type="ECO:0000256" key="2">
    <source>
        <dbReference type="SAM" id="Phobius"/>
    </source>
</evidence>
<dbReference type="NCBIfam" id="NF041554">
    <property type="entry name" value="SA1362_fam"/>
    <property type="match status" value="1"/>
</dbReference>
<evidence type="ECO:0000256" key="1">
    <source>
        <dbReference type="SAM" id="MobiDB-lite"/>
    </source>
</evidence>